<evidence type="ECO:0000313" key="3">
    <source>
        <dbReference type="Proteomes" id="UP000799437"/>
    </source>
</evidence>
<feature type="region of interest" description="Disordered" evidence="1">
    <location>
        <begin position="255"/>
        <end position="290"/>
    </location>
</feature>
<protein>
    <submittedName>
        <fullName evidence="2">Uncharacterized protein</fullName>
    </submittedName>
</protein>
<dbReference type="EMBL" id="ML996565">
    <property type="protein sequence ID" value="KAF2762645.1"/>
    <property type="molecule type" value="Genomic_DNA"/>
</dbReference>
<feature type="compositionally biased region" description="Basic and acidic residues" evidence="1">
    <location>
        <begin position="269"/>
        <end position="289"/>
    </location>
</feature>
<organism evidence="2 3">
    <name type="scientific">Pseudovirgaria hyperparasitica</name>
    <dbReference type="NCBI Taxonomy" id="470096"/>
    <lineage>
        <taxon>Eukaryota</taxon>
        <taxon>Fungi</taxon>
        <taxon>Dikarya</taxon>
        <taxon>Ascomycota</taxon>
        <taxon>Pezizomycotina</taxon>
        <taxon>Dothideomycetes</taxon>
        <taxon>Dothideomycetes incertae sedis</taxon>
        <taxon>Acrospermales</taxon>
        <taxon>Acrospermaceae</taxon>
        <taxon>Pseudovirgaria</taxon>
    </lineage>
</organism>
<gene>
    <name evidence="2" type="ORF">EJ05DRAFT_8381</name>
</gene>
<name>A0A6A6WKD9_9PEZI</name>
<reference evidence="2" key="1">
    <citation type="journal article" date="2020" name="Stud. Mycol.">
        <title>101 Dothideomycetes genomes: a test case for predicting lifestyles and emergence of pathogens.</title>
        <authorList>
            <person name="Haridas S."/>
            <person name="Albert R."/>
            <person name="Binder M."/>
            <person name="Bloem J."/>
            <person name="Labutti K."/>
            <person name="Salamov A."/>
            <person name="Andreopoulos B."/>
            <person name="Baker S."/>
            <person name="Barry K."/>
            <person name="Bills G."/>
            <person name="Bluhm B."/>
            <person name="Cannon C."/>
            <person name="Castanera R."/>
            <person name="Culley D."/>
            <person name="Daum C."/>
            <person name="Ezra D."/>
            <person name="Gonzalez J."/>
            <person name="Henrissat B."/>
            <person name="Kuo A."/>
            <person name="Liang C."/>
            <person name="Lipzen A."/>
            <person name="Lutzoni F."/>
            <person name="Magnuson J."/>
            <person name="Mondo S."/>
            <person name="Nolan M."/>
            <person name="Ohm R."/>
            <person name="Pangilinan J."/>
            <person name="Park H.-J."/>
            <person name="Ramirez L."/>
            <person name="Alfaro M."/>
            <person name="Sun H."/>
            <person name="Tritt A."/>
            <person name="Yoshinaga Y."/>
            <person name="Zwiers L.-H."/>
            <person name="Turgeon B."/>
            <person name="Goodwin S."/>
            <person name="Spatafora J."/>
            <person name="Crous P."/>
            <person name="Grigoriev I."/>
        </authorList>
    </citation>
    <scope>NUCLEOTIDE SEQUENCE</scope>
    <source>
        <strain evidence="2">CBS 121739</strain>
    </source>
</reference>
<evidence type="ECO:0000256" key="1">
    <source>
        <dbReference type="SAM" id="MobiDB-lite"/>
    </source>
</evidence>
<feature type="region of interest" description="Disordered" evidence="1">
    <location>
        <begin position="1"/>
        <end position="24"/>
    </location>
</feature>
<dbReference type="GeneID" id="54491061"/>
<keyword evidence="3" id="KW-1185">Reference proteome</keyword>
<dbReference type="RefSeq" id="XP_033605096.1">
    <property type="nucleotide sequence ID" value="XM_033750007.1"/>
</dbReference>
<feature type="region of interest" description="Disordered" evidence="1">
    <location>
        <begin position="131"/>
        <end position="169"/>
    </location>
</feature>
<sequence>MICSKEHVPRHHARRLNNDNIPQPKHYNVREELQSISRLSDSACMTSTESFSTMKAMSDGSCSSGRERCVSPASIGHADPSSTLPSPSRISLDEQYIAATFECVEPLRSISSSGPTRCDMQGHGAVDVITESKNPGTDARAPGFGHLRGGADPEPASDPTSVPPASLVPKEPARIPRALWLFAANRLGYKAHAPTINRYIEVEKKRAEKKVADQKKWAEQVAQEALAKAKRKDAETRGQELLRQKGGILGLMFGQVRGGGDVEPPDGYHTPDEYHPPKDLRQDLNRRPIDPQSRVPNYVWYLAGGRGPTPTWEDYIKWRECRRRGQKWEPGQTGQQQKVKPRSRPSFMENLIRGLFCMKPRH</sequence>
<proteinExistence type="predicted"/>
<accession>A0A6A6WKD9</accession>
<dbReference type="AlphaFoldDB" id="A0A6A6WKD9"/>
<evidence type="ECO:0000313" key="2">
    <source>
        <dbReference type="EMBL" id="KAF2762645.1"/>
    </source>
</evidence>
<dbReference type="Proteomes" id="UP000799437">
    <property type="component" value="Unassembled WGS sequence"/>
</dbReference>